<dbReference type="EMBL" id="KN729445">
    <property type="protein sequence ID" value="KIH62275.1"/>
    <property type="molecule type" value="Genomic_DNA"/>
</dbReference>
<evidence type="ECO:0000259" key="3">
    <source>
        <dbReference type="PROSITE" id="PS50240"/>
    </source>
</evidence>
<dbReference type="PANTHER" id="PTHR24253:SF176">
    <property type="entry name" value="CORIN, ISOFORM B"/>
    <property type="match status" value="1"/>
</dbReference>
<dbReference type="SUPFAM" id="SSF50494">
    <property type="entry name" value="Trypsin-like serine proteases"/>
    <property type="match status" value="1"/>
</dbReference>
<dbReference type="Proteomes" id="UP000054047">
    <property type="component" value="Unassembled WGS sequence"/>
</dbReference>
<dbReference type="PROSITE" id="PS00134">
    <property type="entry name" value="TRYPSIN_HIS"/>
    <property type="match status" value="1"/>
</dbReference>
<dbReference type="PROSITE" id="PS50240">
    <property type="entry name" value="TRYPSIN_DOM"/>
    <property type="match status" value="1"/>
</dbReference>
<dbReference type="InterPro" id="IPR001254">
    <property type="entry name" value="Trypsin_dom"/>
</dbReference>
<feature type="domain" description="Peptidase S1" evidence="3">
    <location>
        <begin position="22"/>
        <end position="187"/>
    </location>
</feature>
<gene>
    <name evidence="4" type="ORF">ANCDUO_07444</name>
</gene>
<feature type="compositionally biased region" description="Polar residues" evidence="2">
    <location>
        <begin position="1"/>
        <end position="11"/>
    </location>
</feature>
<feature type="region of interest" description="Disordered" evidence="2">
    <location>
        <begin position="1"/>
        <end position="21"/>
    </location>
</feature>
<dbReference type="InterPro" id="IPR043504">
    <property type="entry name" value="Peptidase_S1_PA_chymotrypsin"/>
</dbReference>
<keyword evidence="1" id="KW-1015">Disulfide bond</keyword>
<accession>A0A0C2GM25</accession>
<name>A0A0C2GM25_9BILA</name>
<organism evidence="4 5">
    <name type="scientific">Ancylostoma duodenale</name>
    <dbReference type="NCBI Taxonomy" id="51022"/>
    <lineage>
        <taxon>Eukaryota</taxon>
        <taxon>Metazoa</taxon>
        <taxon>Ecdysozoa</taxon>
        <taxon>Nematoda</taxon>
        <taxon>Chromadorea</taxon>
        <taxon>Rhabditida</taxon>
        <taxon>Rhabditina</taxon>
        <taxon>Rhabditomorpha</taxon>
        <taxon>Strongyloidea</taxon>
        <taxon>Ancylostomatidae</taxon>
        <taxon>Ancylostomatinae</taxon>
        <taxon>Ancylostoma</taxon>
    </lineage>
</organism>
<evidence type="ECO:0000313" key="5">
    <source>
        <dbReference type="Proteomes" id="UP000054047"/>
    </source>
</evidence>
<dbReference type="PANTHER" id="PTHR24253">
    <property type="entry name" value="TRANSMEMBRANE PROTEASE SERINE"/>
    <property type="match status" value="1"/>
</dbReference>
<dbReference type="OrthoDB" id="7754674at2759"/>
<proteinExistence type="predicted"/>
<dbReference type="Gene3D" id="2.40.10.10">
    <property type="entry name" value="Trypsin-like serine proteases"/>
    <property type="match status" value="1"/>
</dbReference>
<evidence type="ECO:0000256" key="1">
    <source>
        <dbReference type="ARBA" id="ARBA00023157"/>
    </source>
</evidence>
<sequence length="187" mass="20863">MSPRSNASGERTPSEKRLYKKSIGGRQFKQGEYPWTMILVSKRSGLFCSGVQISPRHILTAAHCAVEYDAVSNFLQCHSNRSYGAVSVMRNPDDILVYIGGNKTSCDNPLLCPSHEAVYFAKKITATNLDLCNFDRDLALIELRQNISETHSTPICMPAEDLQLDNVLYASGSGMDREDKRFLIILV</sequence>
<dbReference type="GO" id="GO:0006508">
    <property type="term" value="P:proteolysis"/>
    <property type="evidence" value="ECO:0007669"/>
    <property type="project" value="InterPro"/>
</dbReference>
<dbReference type="InterPro" id="IPR018114">
    <property type="entry name" value="TRYPSIN_HIS"/>
</dbReference>
<reference evidence="4 5" key="1">
    <citation type="submission" date="2013-12" db="EMBL/GenBank/DDBJ databases">
        <title>Draft genome of the parsitic nematode Ancylostoma duodenale.</title>
        <authorList>
            <person name="Mitreva M."/>
        </authorList>
    </citation>
    <scope>NUCLEOTIDE SEQUENCE [LARGE SCALE GENOMIC DNA]</scope>
    <source>
        <strain evidence="4 5">Zhejiang</strain>
    </source>
</reference>
<keyword evidence="5" id="KW-1185">Reference proteome</keyword>
<dbReference type="Pfam" id="PF00089">
    <property type="entry name" value="Trypsin"/>
    <property type="match status" value="1"/>
</dbReference>
<evidence type="ECO:0000313" key="4">
    <source>
        <dbReference type="EMBL" id="KIH62275.1"/>
    </source>
</evidence>
<dbReference type="GO" id="GO:0004252">
    <property type="term" value="F:serine-type endopeptidase activity"/>
    <property type="evidence" value="ECO:0007669"/>
    <property type="project" value="InterPro"/>
</dbReference>
<protein>
    <recommendedName>
        <fullName evidence="3">Peptidase S1 domain-containing protein</fullName>
    </recommendedName>
</protein>
<evidence type="ECO:0000256" key="2">
    <source>
        <dbReference type="SAM" id="MobiDB-lite"/>
    </source>
</evidence>
<dbReference type="InterPro" id="IPR009003">
    <property type="entry name" value="Peptidase_S1_PA"/>
</dbReference>
<dbReference type="AlphaFoldDB" id="A0A0C2GM25"/>